<reference evidence="1 2" key="1">
    <citation type="submission" date="2021-06" db="EMBL/GenBank/DDBJ databases">
        <title>Caerostris extrusa draft genome.</title>
        <authorList>
            <person name="Kono N."/>
            <person name="Arakawa K."/>
        </authorList>
    </citation>
    <scope>NUCLEOTIDE SEQUENCE [LARGE SCALE GENOMIC DNA]</scope>
</reference>
<evidence type="ECO:0000313" key="2">
    <source>
        <dbReference type="Proteomes" id="UP001054945"/>
    </source>
</evidence>
<gene>
    <name evidence="1" type="ORF">CEXT_35621</name>
</gene>
<accession>A0AAV4NZG7</accession>
<proteinExistence type="predicted"/>
<protein>
    <submittedName>
        <fullName evidence="1">Uncharacterized protein</fullName>
    </submittedName>
</protein>
<dbReference type="EMBL" id="BPLR01003914">
    <property type="protein sequence ID" value="GIX90133.1"/>
    <property type="molecule type" value="Genomic_DNA"/>
</dbReference>
<dbReference type="Proteomes" id="UP001054945">
    <property type="component" value="Unassembled WGS sequence"/>
</dbReference>
<name>A0AAV4NZG7_CAEEX</name>
<evidence type="ECO:0000313" key="1">
    <source>
        <dbReference type="EMBL" id="GIX90133.1"/>
    </source>
</evidence>
<keyword evidence="2" id="KW-1185">Reference proteome</keyword>
<comment type="caution">
    <text evidence="1">The sequence shown here is derived from an EMBL/GenBank/DDBJ whole genome shotgun (WGS) entry which is preliminary data.</text>
</comment>
<sequence>MGQSCRLTCYCISLSGMVQCRRSDDEGLVREVLLSKESLIGSGAQDPKRVPTISCNKFPGFSGSFTSFADQQIVWSPFLMDQWNIFVTLSSLR</sequence>
<dbReference type="AlphaFoldDB" id="A0AAV4NZG7"/>
<organism evidence="1 2">
    <name type="scientific">Caerostris extrusa</name>
    <name type="common">Bark spider</name>
    <name type="synonym">Caerostris bankana</name>
    <dbReference type="NCBI Taxonomy" id="172846"/>
    <lineage>
        <taxon>Eukaryota</taxon>
        <taxon>Metazoa</taxon>
        <taxon>Ecdysozoa</taxon>
        <taxon>Arthropoda</taxon>
        <taxon>Chelicerata</taxon>
        <taxon>Arachnida</taxon>
        <taxon>Araneae</taxon>
        <taxon>Araneomorphae</taxon>
        <taxon>Entelegynae</taxon>
        <taxon>Araneoidea</taxon>
        <taxon>Araneidae</taxon>
        <taxon>Caerostris</taxon>
    </lineage>
</organism>